<keyword evidence="3" id="KW-1185">Reference proteome</keyword>
<protein>
    <submittedName>
        <fullName evidence="2">DUF6702 family protein</fullName>
    </submittedName>
</protein>
<feature type="signal peptide" evidence="1">
    <location>
        <begin position="1"/>
        <end position="21"/>
    </location>
</feature>
<evidence type="ECO:0000256" key="1">
    <source>
        <dbReference type="SAM" id="SignalP"/>
    </source>
</evidence>
<keyword evidence="1" id="KW-0732">Signal</keyword>
<gene>
    <name evidence="2" type="ORF">ACFSJT_09080</name>
</gene>
<evidence type="ECO:0000313" key="3">
    <source>
        <dbReference type="Proteomes" id="UP001597344"/>
    </source>
</evidence>
<sequence length="166" mass="19665">MKKVIFFLLITFTLSSFTAHKFYVSVTQIEYNKEQESLQIITRVFIDDIENVLKERYNDAILLDVKGDDLKINEYFKKYFTQKLKIKVNDKEVSFTFLGKEYEDDLVVCYLEIENIPSLETIEITNEILMDLFEEQQNIVHVKKENQRKSLILEKGKSEGLLNFSK</sequence>
<dbReference type="Proteomes" id="UP001597344">
    <property type="component" value="Unassembled WGS sequence"/>
</dbReference>
<organism evidence="2 3">
    <name type="scientific">Aquimarina celericrescens</name>
    <dbReference type="NCBI Taxonomy" id="1964542"/>
    <lineage>
        <taxon>Bacteria</taxon>
        <taxon>Pseudomonadati</taxon>
        <taxon>Bacteroidota</taxon>
        <taxon>Flavobacteriia</taxon>
        <taxon>Flavobacteriales</taxon>
        <taxon>Flavobacteriaceae</taxon>
        <taxon>Aquimarina</taxon>
    </lineage>
</organism>
<comment type="caution">
    <text evidence="2">The sequence shown here is derived from an EMBL/GenBank/DDBJ whole genome shotgun (WGS) entry which is preliminary data.</text>
</comment>
<name>A0ABW5AVD0_9FLAO</name>
<dbReference type="Pfam" id="PF20420">
    <property type="entry name" value="DUF6702"/>
    <property type="match status" value="1"/>
</dbReference>
<reference evidence="3" key="1">
    <citation type="journal article" date="2019" name="Int. J. Syst. Evol. Microbiol.">
        <title>The Global Catalogue of Microorganisms (GCM) 10K type strain sequencing project: providing services to taxonomists for standard genome sequencing and annotation.</title>
        <authorList>
            <consortium name="The Broad Institute Genomics Platform"/>
            <consortium name="The Broad Institute Genome Sequencing Center for Infectious Disease"/>
            <person name="Wu L."/>
            <person name="Ma J."/>
        </authorList>
    </citation>
    <scope>NUCLEOTIDE SEQUENCE [LARGE SCALE GENOMIC DNA]</scope>
    <source>
        <strain evidence="3">DT92</strain>
    </source>
</reference>
<feature type="chain" id="PRO_5046126315" evidence="1">
    <location>
        <begin position="22"/>
        <end position="166"/>
    </location>
</feature>
<dbReference type="InterPro" id="IPR046525">
    <property type="entry name" value="DUF6702"/>
</dbReference>
<proteinExistence type="predicted"/>
<dbReference type="RefSeq" id="WP_378319942.1">
    <property type="nucleotide sequence ID" value="NZ_JBHUHY010000007.1"/>
</dbReference>
<dbReference type="EMBL" id="JBHUHY010000007">
    <property type="protein sequence ID" value="MFD2186943.1"/>
    <property type="molecule type" value="Genomic_DNA"/>
</dbReference>
<evidence type="ECO:0000313" key="2">
    <source>
        <dbReference type="EMBL" id="MFD2186943.1"/>
    </source>
</evidence>
<accession>A0ABW5AVD0</accession>